<feature type="domain" description="4Fe4S-binding SPASM" evidence="1">
    <location>
        <begin position="230"/>
        <end position="287"/>
    </location>
</feature>
<evidence type="ECO:0000313" key="2">
    <source>
        <dbReference type="EMBL" id="AJC71564.1"/>
    </source>
</evidence>
<reference evidence="2 3" key="1">
    <citation type="submission" date="2014-01" db="EMBL/GenBank/DDBJ databases">
        <title>Genome sequencing of Thermococcus guaymasensis.</title>
        <authorList>
            <person name="Zhang X."/>
            <person name="Alvare G."/>
            <person name="Fristensky B."/>
            <person name="Chen L."/>
            <person name="Suen T."/>
            <person name="Chen Q."/>
            <person name="Ma K."/>
        </authorList>
    </citation>
    <scope>NUCLEOTIDE SEQUENCE [LARGE SCALE GENOMIC DNA]</scope>
    <source>
        <strain evidence="2 3">DSM 11113</strain>
    </source>
</reference>
<dbReference type="InterPro" id="IPR013785">
    <property type="entry name" value="Aldolase_TIM"/>
</dbReference>
<name>A0A0X1KJW5_9EURY</name>
<dbReference type="Proteomes" id="UP000062043">
    <property type="component" value="Chromosome"/>
</dbReference>
<accession>A0A0X1KJW5</accession>
<dbReference type="RefSeq" id="WP_062371422.1">
    <property type="nucleotide sequence ID" value="NZ_CP007140.1"/>
</dbReference>
<sequence length="315" mass="35654">MAESTKVGSMVVLQAKPKVEDVFVGKPPWSELPHAGTLERLILQLGAGKGKFNELYGIPRSIGCIGNNQFILRREKLRESEIEGILRDFKSMGGTEVWITNYDSPEELNRVARIAFKVGIEEIKAVFLFEDIERIDPIDGIEYIAELEYDPDAIISAAMKLWIRGVLVIVTPEELKEAGDFIQKVKGDDDFNVYIDVLYPKSLRHVNFNLIELRRIANPTSTKYHDCLAGTVAVTADGFVLPCPLLRNTIIGDLREKSFKWIVGKSKKLREFWSMTKDKIEGCSTCPFRYVCHDCRALEYQASGDIRGIEYCPMP</sequence>
<evidence type="ECO:0000259" key="1">
    <source>
        <dbReference type="Pfam" id="PF13186"/>
    </source>
</evidence>
<protein>
    <submittedName>
        <fullName evidence="2">Fe-S oxidoreductase</fullName>
    </submittedName>
</protein>
<dbReference type="Pfam" id="PF13186">
    <property type="entry name" value="SPASM"/>
    <property type="match status" value="1"/>
</dbReference>
<dbReference type="InterPro" id="IPR050377">
    <property type="entry name" value="Radical_SAM_PqqE_MftC-like"/>
</dbReference>
<dbReference type="GeneID" id="27134975"/>
<dbReference type="InterPro" id="IPR058240">
    <property type="entry name" value="rSAM_sf"/>
</dbReference>
<dbReference type="InterPro" id="IPR023885">
    <property type="entry name" value="4Fe4S-binding_SPASM_dom"/>
</dbReference>
<dbReference type="STRING" id="1432656.X802_04805"/>
<dbReference type="NCBIfam" id="TIGR04085">
    <property type="entry name" value="rSAM_more_4Fe4S"/>
    <property type="match status" value="1"/>
</dbReference>
<organism evidence="2 3">
    <name type="scientific">Thermococcus guaymasensis DSM 11113</name>
    <dbReference type="NCBI Taxonomy" id="1432656"/>
    <lineage>
        <taxon>Archaea</taxon>
        <taxon>Methanobacteriati</taxon>
        <taxon>Methanobacteriota</taxon>
        <taxon>Thermococci</taxon>
        <taxon>Thermococcales</taxon>
        <taxon>Thermococcaceae</taxon>
        <taxon>Thermococcus</taxon>
    </lineage>
</organism>
<proteinExistence type="predicted"/>
<dbReference type="PATRIC" id="fig|1432656.3.peg.933"/>
<dbReference type="OrthoDB" id="30736at2157"/>
<dbReference type="KEGG" id="tgy:X802_04805"/>
<dbReference type="PANTHER" id="PTHR11228:SF34">
    <property type="entry name" value="TUNGSTEN-CONTAINING ALDEHYDE FERREDOXIN OXIDOREDUCTASE COFACTOR MODIFYING PROTEIN"/>
    <property type="match status" value="1"/>
</dbReference>
<dbReference type="PANTHER" id="PTHR11228">
    <property type="entry name" value="RADICAL SAM DOMAIN PROTEIN"/>
    <property type="match status" value="1"/>
</dbReference>
<gene>
    <name evidence="2" type="ORF">X802_04805</name>
</gene>
<dbReference type="AlphaFoldDB" id="A0A0X1KJW5"/>
<keyword evidence="3" id="KW-1185">Reference proteome</keyword>
<evidence type="ECO:0000313" key="3">
    <source>
        <dbReference type="Proteomes" id="UP000062043"/>
    </source>
</evidence>
<dbReference type="SUPFAM" id="SSF102114">
    <property type="entry name" value="Radical SAM enzymes"/>
    <property type="match status" value="1"/>
</dbReference>
<dbReference type="Gene3D" id="3.20.20.70">
    <property type="entry name" value="Aldolase class I"/>
    <property type="match status" value="1"/>
</dbReference>
<dbReference type="EMBL" id="CP007140">
    <property type="protein sequence ID" value="AJC71564.1"/>
    <property type="molecule type" value="Genomic_DNA"/>
</dbReference>